<evidence type="ECO:0000259" key="2">
    <source>
        <dbReference type="Pfam" id="PF13568"/>
    </source>
</evidence>
<dbReference type="PROSITE" id="PS51257">
    <property type="entry name" value="PROKAR_LIPOPROTEIN"/>
    <property type="match status" value="1"/>
</dbReference>
<sequence length="212" mass="22895">MKKLLFTLLGALLACSAAQAQIGIKGGVNAAVLDGQDINQKTDYQLSYHAGLFYVYNVVGPLSIRPELLYSVQGSEFKQGKADYETKLQYVNLPILFDLKLSKLHLQAGPQFGLLLTAKEVGTVVTGYDFSTSPPTPTSYGNVSGQVKDKYNSKDFSLCAGLELELAAGLRIGGRFNAGLTDIADYKDISSANDARLKNRVIQAYAAFQLGK</sequence>
<feature type="chain" id="PRO_5047485793" evidence="1">
    <location>
        <begin position="21"/>
        <end position="212"/>
    </location>
</feature>
<feature type="domain" description="Outer membrane protein beta-barrel" evidence="2">
    <location>
        <begin position="19"/>
        <end position="184"/>
    </location>
</feature>
<reference evidence="3 4" key="1">
    <citation type="submission" date="2020-11" db="EMBL/GenBank/DDBJ databases">
        <title>Hymenobacter sp.</title>
        <authorList>
            <person name="Kim M.K."/>
        </authorList>
    </citation>
    <scope>NUCLEOTIDE SEQUENCE [LARGE SCALE GENOMIC DNA]</scope>
    <source>
        <strain evidence="3 4">BT594</strain>
    </source>
</reference>
<proteinExistence type="predicted"/>
<keyword evidence="1" id="KW-0732">Signal</keyword>
<protein>
    <submittedName>
        <fullName evidence="3">PorT family protein</fullName>
    </submittedName>
</protein>
<gene>
    <name evidence="3" type="ORF">I5L79_06090</name>
</gene>
<dbReference type="EMBL" id="JADWYK010000003">
    <property type="protein sequence ID" value="MBG8553106.1"/>
    <property type="molecule type" value="Genomic_DNA"/>
</dbReference>
<accession>A0ABS0KZ17</accession>
<dbReference type="RefSeq" id="WP_196954140.1">
    <property type="nucleotide sequence ID" value="NZ_JADWYK010000003.1"/>
</dbReference>
<evidence type="ECO:0000313" key="4">
    <source>
        <dbReference type="Proteomes" id="UP000601099"/>
    </source>
</evidence>
<feature type="signal peptide" evidence="1">
    <location>
        <begin position="1"/>
        <end position="20"/>
    </location>
</feature>
<name>A0ABS0KZ17_9BACT</name>
<dbReference type="Pfam" id="PF13568">
    <property type="entry name" value="OMP_b-brl_2"/>
    <property type="match status" value="1"/>
</dbReference>
<comment type="caution">
    <text evidence="3">The sequence shown here is derived from an EMBL/GenBank/DDBJ whole genome shotgun (WGS) entry which is preliminary data.</text>
</comment>
<dbReference type="Proteomes" id="UP000601099">
    <property type="component" value="Unassembled WGS sequence"/>
</dbReference>
<organism evidence="3 4">
    <name type="scientific">Hymenobacter guriensis</name>
    <dbReference type="NCBI Taxonomy" id="2793065"/>
    <lineage>
        <taxon>Bacteria</taxon>
        <taxon>Pseudomonadati</taxon>
        <taxon>Bacteroidota</taxon>
        <taxon>Cytophagia</taxon>
        <taxon>Cytophagales</taxon>
        <taxon>Hymenobacteraceae</taxon>
        <taxon>Hymenobacter</taxon>
    </lineage>
</organism>
<evidence type="ECO:0000256" key="1">
    <source>
        <dbReference type="SAM" id="SignalP"/>
    </source>
</evidence>
<keyword evidence="4" id="KW-1185">Reference proteome</keyword>
<evidence type="ECO:0000313" key="3">
    <source>
        <dbReference type="EMBL" id="MBG8553106.1"/>
    </source>
</evidence>
<dbReference type="InterPro" id="IPR025665">
    <property type="entry name" value="Beta-barrel_OMP_2"/>
</dbReference>